<accession>X1F898</accession>
<sequence length="51" mass="5770">MEEVIQQFLPLIIISIPIMFICRSIAIEKGKNVTLWTILGLIPGINIYSLL</sequence>
<dbReference type="AlphaFoldDB" id="X1F898"/>
<evidence type="ECO:0000313" key="2">
    <source>
        <dbReference type="EMBL" id="GAH28795.1"/>
    </source>
</evidence>
<dbReference type="EMBL" id="BARU01005250">
    <property type="protein sequence ID" value="GAH28795.1"/>
    <property type="molecule type" value="Genomic_DNA"/>
</dbReference>
<feature type="non-terminal residue" evidence="2">
    <location>
        <position position="51"/>
    </location>
</feature>
<keyword evidence="1" id="KW-1133">Transmembrane helix</keyword>
<reference evidence="2" key="1">
    <citation type="journal article" date="2014" name="Front. Microbiol.">
        <title>High frequency of phylogenetically diverse reductive dehalogenase-homologous genes in deep subseafloor sedimentary metagenomes.</title>
        <authorList>
            <person name="Kawai M."/>
            <person name="Futagami T."/>
            <person name="Toyoda A."/>
            <person name="Takaki Y."/>
            <person name="Nishi S."/>
            <person name="Hori S."/>
            <person name="Arai W."/>
            <person name="Tsubouchi T."/>
            <person name="Morono Y."/>
            <person name="Uchiyama I."/>
            <person name="Ito T."/>
            <person name="Fujiyama A."/>
            <person name="Inagaki F."/>
            <person name="Takami H."/>
        </authorList>
    </citation>
    <scope>NUCLEOTIDE SEQUENCE</scope>
    <source>
        <strain evidence="2">Expedition CK06-06</strain>
    </source>
</reference>
<gene>
    <name evidence="2" type="ORF">S03H2_10172</name>
</gene>
<comment type="caution">
    <text evidence="2">The sequence shown here is derived from an EMBL/GenBank/DDBJ whole genome shotgun (WGS) entry which is preliminary data.</text>
</comment>
<protein>
    <submittedName>
        <fullName evidence="2">Uncharacterized protein</fullName>
    </submittedName>
</protein>
<feature type="transmembrane region" description="Helical" evidence="1">
    <location>
        <begin position="6"/>
        <end position="26"/>
    </location>
</feature>
<evidence type="ECO:0000256" key="1">
    <source>
        <dbReference type="SAM" id="Phobius"/>
    </source>
</evidence>
<organism evidence="2">
    <name type="scientific">marine sediment metagenome</name>
    <dbReference type="NCBI Taxonomy" id="412755"/>
    <lineage>
        <taxon>unclassified sequences</taxon>
        <taxon>metagenomes</taxon>
        <taxon>ecological metagenomes</taxon>
    </lineage>
</organism>
<feature type="transmembrane region" description="Helical" evidence="1">
    <location>
        <begin position="33"/>
        <end position="50"/>
    </location>
</feature>
<keyword evidence="1" id="KW-0472">Membrane</keyword>
<keyword evidence="1" id="KW-0812">Transmembrane</keyword>
<proteinExistence type="predicted"/>
<name>X1F898_9ZZZZ</name>